<evidence type="ECO:0000256" key="2">
    <source>
        <dbReference type="ARBA" id="ARBA00004609"/>
    </source>
</evidence>
<proteinExistence type="predicted"/>
<evidence type="ECO:0000256" key="6">
    <source>
        <dbReference type="ARBA" id="ARBA00023136"/>
    </source>
</evidence>
<evidence type="ECO:0000313" key="11">
    <source>
        <dbReference type="EMBL" id="CCD17744.1"/>
    </source>
</evidence>
<keyword evidence="4" id="KW-0336">GPI-anchor</keyword>
<gene>
    <name evidence="11" type="ORF">TCIL3000_0_25270</name>
</gene>
<reference evidence="11 12" key="2">
    <citation type="journal article" date="2012" name="Proc. Natl. Acad. Sci. U.S.A.">
        <title>Antigenic diversity is generated by distinct evolutionary mechanisms in African trypanosome species.</title>
        <authorList>
            <person name="Jackson A.P."/>
            <person name="Berry A."/>
            <person name="Aslett M."/>
            <person name="Allison H.C."/>
            <person name="Burton P."/>
            <person name="Vavrova-Anderson J."/>
            <person name="Brown R."/>
            <person name="Browne H."/>
            <person name="Corton N."/>
            <person name="Hauser H."/>
            <person name="Gamble J."/>
            <person name="Gilderthorp R."/>
            <person name="Marcello L."/>
            <person name="McQuillan J."/>
            <person name="Otto T.D."/>
            <person name="Quail M.A."/>
            <person name="Sanders M.J."/>
            <person name="van Tonder A."/>
            <person name="Ginger M.L."/>
            <person name="Field M.C."/>
            <person name="Barry J.D."/>
            <person name="Hertz-Fowler C."/>
            <person name="Berriman M."/>
        </authorList>
    </citation>
    <scope>NUCLEOTIDE SEQUENCE [LARGE SCALE GENOMIC DNA]</scope>
    <source>
        <strain evidence="11 12">IL3000</strain>
    </source>
</reference>
<sequence>MLMKFALVVLVSCAGVVCGQHPSAAEFNLFCRILAEANNMMYGPDYIYDENADREIVKEMTVLYNATTDNMNEFRKTLWVTKDFFEAHPPPTQSENRKKAHREIRNLIKDGEEKIQENKKIALEVNEEINKAKLSVAHGLYGDHVTVLPKDYANITKILNNTKSIFNSDSNVKEGCGSGEKNKAGKTLINDLFCVCAGEGMEAERPCHPKIWPPKSWSSNNGNGKWTLIKFSTENPPQLVQSFSESFQKIEHVCRGEMMKKSVKTKNMPALLQEYVGMIMGWDSWQSQCQKEKIFGHSERKKKEQVTKCTGEAGSHAYDGPEKKNENICVDYSNHFNNGKYEIPWHEKFKNYTTLMKSAKDLEEKILKNRAALLILKSQAWVAYCREKDDETSNLDDMNVSHLFDATQLPPSFPSFAFPFLFLFS</sequence>
<reference evidence="12" key="1">
    <citation type="submission" date="2011-07" db="EMBL/GenBank/DDBJ databases">
        <title>Divergent evolution of antigenic variation in African trypanosomes.</title>
        <authorList>
            <person name="Jackson A.P."/>
            <person name="Berry A."/>
            <person name="Allison H.C."/>
            <person name="Burton P."/>
            <person name="Anderson J."/>
            <person name="Aslett M."/>
            <person name="Brown R."/>
            <person name="Corton N."/>
            <person name="Harris D."/>
            <person name="Hauser H."/>
            <person name="Gamble J."/>
            <person name="Gilderthorp R."/>
            <person name="McQuillan J."/>
            <person name="Quail M.A."/>
            <person name="Sanders M."/>
            <person name="Van Tonder A."/>
            <person name="Ginger M.L."/>
            <person name="Donelson J.E."/>
            <person name="Field M.C."/>
            <person name="Barry J.D."/>
            <person name="Berriman M."/>
            <person name="Hertz-Fowler C."/>
        </authorList>
    </citation>
    <scope>NUCLEOTIDE SEQUENCE [LARGE SCALE GENOMIC DNA]</scope>
    <source>
        <strain evidence="12">IL3000</strain>
    </source>
</reference>
<keyword evidence="12" id="KW-1185">Reference proteome</keyword>
<comment type="subcellular location">
    <subcellularLocation>
        <location evidence="2">Cell membrane</location>
        <topology evidence="2">Lipid-anchor</topology>
        <topology evidence="2">GPI-anchor</topology>
    </subcellularLocation>
</comment>
<dbReference type="GO" id="GO:0098552">
    <property type="term" value="C:side of membrane"/>
    <property type="evidence" value="ECO:0007669"/>
    <property type="project" value="UniProtKB-KW"/>
</dbReference>
<evidence type="ECO:0000256" key="9">
    <source>
        <dbReference type="SAM" id="SignalP"/>
    </source>
</evidence>
<keyword evidence="7" id="KW-0325">Glycoprotein</keyword>
<feature type="domain" description="Trypanosome variant surface glycoprotein B-type N-terminal" evidence="10">
    <location>
        <begin position="82"/>
        <end position="364"/>
    </location>
</feature>
<dbReference type="Pfam" id="PF13206">
    <property type="entry name" value="VSG_B"/>
    <property type="match status" value="1"/>
</dbReference>
<keyword evidence="3" id="KW-1003">Cell membrane</keyword>
<organism evidence="11 12">
    <name type="scientific">Trypanosoma congolense (strain IL3000)</name>
    <dbReference type="NCBI Taxonomy" id="1068625"/>
    <lineage>
        <taxon>Eukaryota</taxon>
        <taxon>Discoba</taxon>
        <taxon>Euglenozoa</taxon>
        <taxon>Kinetoplastea</taxon>
        <taxon>Metakinetoplastina</taxon>
        <taxon>Trypanosomatida</taxon>
        <taxon>Trypanosomatidae</taxon>
        <taxon>Trypanosoma</taxon>
        <taxon>Nannomonas</taxon>
    </lineage>
</organism>
<comment type="caution">
    <text evidence="11">The sequence shown here is derived from an EMBL/GenBank/DDBJ whole genome shotgun (WGS) entry which is preliminary data.</text>
</comment>
<evidence type="ECO:0000256" key="5">
    <source>
        <dbReference type="ARBA" id="ARBA00022729"/>
    </source>
</evidence>
<protein>
    <submittedName>
        <fullName evidence="11">Variant surface glycoprotein</fullName>
    </submittedName>
</protein>
<evidence type="ECO:0000256" key="1">
    <source>
        <dbReference type="ARBA" id="ARBA00002523"/>
    </source>
</evidence>
<feature type="chain" id="PRO_5003395129" evidence="9">
    <location>
        <begin position="20"/>
        <end position="425"/>
    </location>
</feature>
<dbReference type="Proteomes" id="UP000000702">
    <property type="component" value="Unassembled WGS sequence"/>
</dbReference>
<dbReference type="AlphaFoldDB" id="F9WK82"/>
<evidence type="ECO:0000256" key="4">
    <source>
        <dbReference type="ARBA" id="ARBA00022622"/>
    </source>
</evidence>
<keyword evidence="6" id="KW-0472">Membrane</keyword>
<evidence type="ECO:0000256" key="7">
    <source>
        <dbReference type="ARBA" id="ARBA00023180"/>
    </source>
</evidence>
<evidence type="ECO:0000313" key="12">
    <source>
        <dbReference type="Proteomes" id="UP000000702"/>
    </source>
</evidence>
<evidence type="ECO:0000259" key="10">
    <source>
        <dbReference type="Pfam" id="PF13206"/>
    </source>
</evidence>
<evidence type="ECO:0000256" key="8">
    <source>
        <dbReference type="ARBA" id="ARBA00023288"/>
    </source>
</evidence>
<dbReference type="InterPro" id="IPR025932">
    <property type="entry name" value="Trypano_VSG_B_N_dom"/>
</dbReference>
<dbReference type="GO" id="GO:0005886">
    <property type="term" value="C:plasma membrane"/>
    <property type="evidence" value="ECO:0007669"/>
    <property type="project" value="UniProtKB-SubCell"/>
</dbReference>
<comment type="function">
    <text evidence="1">VSG forms a coat on the surface of the parasite. The trypanosome evades the immune response of the host by expressing a series of antigenically distinct VSGs from an estimated 1000 VSG genes.</text>
</comment>
<keyword evidence="8" id="KW-0449">Lipoprotein</keyword>
<feature type="signal peptide" evidence="9">
    <location>
        <begin position="1"/>
        <end position="19"/>
    </location>
</feature>
<evidence type="ECO:0000256" key="3">
    <source>
        <dbReference type="ARBA" id="ARBA00022475"/>
    </source>
</evidence>
<keyword evidence="5 9" id="KW-0732">Signal</keyword>
<name>F9WK82_TRYCI</name>
<dbReference type="EMBL" id="CAEQ01002823">
    <property type="protein sequence ID" value="CCD17744.1"/>
    <property type="molecule type" value="Genomic_DNA"/>
</dbReference>
<accession>F9WK82</accession>